<organism evidence="1 2">
    <name type="scientific">Ectopseudomonas oleovorans</name>
    <name type="common">Pseudomonas oleovorans</name>
    <dbReference type="NCBI Taxonomy" id="301"/>
    <lineage>
        <taxon>Bacteria</taxon>
        <taxon>Pseudomonadati</taxon>
        <taxon>Pseudomonadota</taxon>
        <taxon>Gammaproteobacteria</taxon>
        <taxon>Pseudomonadales</taxon>
        <taxon>Pseudomonadaceae</taxon>
        <taxon>Ectopseudomonas</taxon>
    </lineage>
</organism>
<comment type="caution">
    <text evidence="1">The sequence shown here is derived from an EMBL/GenBank/DDBJ whole genome shotgun (WGS) entry which is preliminary data.</text>
</comment>
<dbReference type="AlphaFoldDB" id="A0A427HS21"/>
<protein>
    <submittedName>
        <fullName evidence="1">Uncharacterized protein</fullName>
    </submittedName>
</protein>
<evidence type="ECO:0000313" key="1">
    <source>
        <dbReference type="EMBL" id="RRW37624.1"/>
    </source>
</evidence>
<name>A0A427HS21_ECTOL</name>
<proteinExistence type="predicted"/>
<accession>A0A427HS21</accession>
<dbReference type="EMBL" id="RHRS01000014">
    <property type="protein sequence ID" value="RRW37624.1"/>
    <property type="molecule type" value="Genomic_DNA"/>
</dbReference>
<gene>
    <name evidence="1" type="ORF">EGJ44_07580</name>
</gene>
<reference evidence="1 2" key="1">
    <citation type="submission" date="2018-10" db="EMBL/GenBank/DDBJ databases">
        <title>Transmission dynamics of multidrug resistant bacteria on intensive care unit surfaces.</title>
        <authorList>
            <person name="D'Souza A.W."/>
            <person name="Potter R.F."/>
            <person name="Wallace M."/>
            <person name="Shupe A."/>
            <person name="Patel S."/>
            <person name="Sun S."/>
            <person name="Gul D."/>
            <person name="Kwon J.H."/>
            <person name="Andleeb S."/>
            <person name="Burnham C.-A.D."/>
            <person name="Dantas G."/>
        </authorList>
    </citation>
    <scope>NUCLEOTIDE SEQUENCE [LARGE SCALE GENOMIC DNA]</scope>
    <source>
        <strain evidence="1 2">PO_271</strain>
    </source>
</reference>
<sequence length="82" mass="9783">MNSTVNFWRQKASKKAALLKNAMCSYYRQKDSRNRNGLMYKMRHQPFRLMAIEPLRGLLRHGFRDFQLIQGLACRHSLPRTQ</sequence>
<evidence type="ECO:0000313" key="2">
    <source>
        <dbReference type="Proteomes" id="UP000272833"/>
    </source>
</evidence>
<dbReference type="Proteomes" id="UP000272833">
    <property type="component" value="Unassembled WGS sequence"/>
</dbReference>